<proteinExistence type="predicted"/>
<evidence type="ECO:0000256" key="4">
    <source>
        <dbReference type="ARBA" id="ARBA00023163"/>
    </source>
</evidence>
<evidence type="ECO:0000256" key="6">
    <source>
        <dbReference type="PROSITE-ProRule" id="PRU00267"/>
    </source>
</evidence>
<dbReference type="GeneID" id="27696541"/>
<dbReference type="VEuPathDB" id="FungiDB:Z519_03613"/>
<feature type="compositionally biased region" description="Basic residues" evidence="7">
    <location>
        <begin position="125"/>
        <end position="136"/>
    </location>
</feature>
<feature type="compositionally biased region" description="Polar residues" evidence="7">
    <location>
        <begin position="102"/>
        <end position="124"/>
    </location>
</feature>
<keyword evidence="3 6" id="KW-0238">DNA-binding</keyword>
<dbReference type="AlphaFoldDB" id="A0A0D2G8Z2"/>
<dbReference type="GO" id="GO:0000978">
    <property type="term" value="F:RNA polymerase II cis-regulatory region sequence-specific DNA binding"/>
    <property type="evidence" value="ECO:0007669"/>
    <property type="project" value="TreeGrafter"/>
</dbReference>
<dbReference type="PANTHER" id="PTHR45803:SF5">
    <property type="entry name" value="SOX100B"/>
    <property type="match status" value="1"/>
</dbReference>
<evidence type="ECO:0000259" key="8">
    <source>
        <dbReference type="PROSITE" id="PS50118"/>
    </source>
</evidence>
<dbReference type="InterPro" id="IPR009071">
    <property type="entry name" value="HMG_box_dom"/>
</dbReference>
<protein>
    <recommendedName>
        <fullName evidence="8">HMG box domain-containing protein</fullName>
    </recommendedName>
</protein>
<feature type="DNA-binding region" description="HMG box" evidence="6">
    <location>
        <begin position="183"/>
        <end position="251"/>
    </location>
</feature>
<comment type="subcellular location">
    <subcellularLocation>
        <location evidence="1">Nucleus</location>
    </subcellularLocation>
</comment>
<dbReference type="Gene3D" id="1.10.30.10">
    <property type="entry name" value="High mobility group box domain"/>
    <property type="match status" value="1"/>
</dbReference>
<dbReference type="SMART" id="SM00398">
    <property type="entry name" value="HMG"/>
    <property type="match status" value="1"/>
</dbReference>
<dbReference type="GO" id="GO:0000981">
    <property type="term" value="F:DNA-binding transcription factor activity, RNA polymerase II-specific"/>
    <property type="evidence" value="ECO:0007669"/>
    <property type="project" value="TreeGrafter"/>
</dbReference>
<keyword evidence="2" id="KW-0805">Transcription regulation</keyword>
<keyword evidence="4" id="KW-0804">Transcription</keyword>
<evidence type="ECO:0000256" key="1">
    <source>
        <dbReference type="ARBA" id="ARBA00004123"/>
    </source>
</evidence>
<evidence type="ECO:0000313" key="10">
    <source>
        <dbReference type="Proteomes" id="UP000053789"/>
    </source>
</evidence>
<feature type="region of interest" description="Disordered" evidence="7">
    <location>
        <begin position="1"/>
        <end position="46"/>
    </location>
</feature>
<dbReference type="RefSeq" id="XP_016621701.1">
    <property type="nucleotide sequence ID" value="XM_016761363.1"/>
</dbReference>
<evidence type="ECO:0000256" key="2">
    <source>
        <dbReference type="ARBA" id="ARBA00023015"/>
    </source>
</evidence>
<dbReference type="Pfam" id="PF00505">
    <property type="entry name" value="HMG_box"/>
    <property type="match status" value="1"/>
</dbReference>
<reference evidence="9" key="1">
    <citation type="submission" date="2015-01" db="EMBL/GenBank/DDBJ databases">
        <title>The Genome Sequence of Cladophialophora bantiana CBS 173.52.</title>
        <authorList>
            <consortium name="The Broad Institute Genomics Platform"/>
            <person name="Cuomo C."/>
            <person name="de Hoog S."/>
            <person name="Gorbushina A."/>
            <person name="Stielow B."/>
            <person name="Teixiera M."/>
            <person name="Abouelleil A."/>
            <person name="Chapman S.B."/>
            <person name="Priest M."/>
            <person name="Young S.K."/>
            <person name="Wortman J."/>
            <person name="Nusbaum C."/>
            <person name="Birren B."/>
        </authorList>
    </citation>
    <scope>NUCLEOTIDE SEQUENCE [LARGE SCALE GENOMIC DNA]</scope>
    <source>
        <strain evidence="9">CBS 173.52</strain>
    </source>
</reference>
<dbReference type="PANTHER" id="PTHR45803">
    <property type="entry name" value="SOX100B"/>
    <property type="match status" value="1"/>
</dbReference>
<evidence type="ECO:0000256" key="7">
    <source>
        <dbReference type="SAM" id="MobiDB-lite"/>
    </source>
</evidence>
<accession>A0A0D2G8Z2</accession>
<dbReference type="EMBL" id="KN846984">
    <property type="protein sequence ID" value="KIW95032.1"/>
    <property type="molecule type" value="Genomic_DNA"/>
</dbReference>
<dbReference type="GO" id="GO:0005634">
    <property type="term" value="C:nucleus"/>
    <property type="evidence" value="ECO:0007669"/>
    <property type="project" value="UniProtKB-SubCell"/>
</dbReference>
<dbReference type="SUPFAM" id="SSF47095">
    <property type="entry name" value="HMG-box"/>
    <property type="match status" value="1"/>
</dbReference>
<evidence type="ECO:0000256" key="5">
    <source>
        <dbReference type="ARBA" id="ARBA00023242"/>
    </source>
</evidence>
<dbReference type="InterPro" id="IPR036910">
    <property type="entry name" value="HMG_box_dom_sf"/>
</dbReference>
<feature type="region of interest" description="Disordered" evidence="7">
    <location>
        <begin position="248"/>
        <end position="306"/>
    </location>
</feature>
<dbReference type="OrthoDB" id="2307332at2759"/>
<keyword evidence="10" id="KW-1185">Reference proteome</keyword>
<feature type="region of interest" description="Disordered" evidence="7">
    <location>
        <begin position="86"/>
        <end position="146"/>
    </location>
</feature>
<dbReference type="PROSITE" id="PS50118">
    <property type="entry name" value="HMG_BOX_2"/>
    <property type="match status" value="1"/>
</dbReference>
<evidence type="ECO:0000256" key="3">
    <source>
        <dbReference type="ARBA" id="ARBA00023125"/>
    </source>
</evidence>
<gene>
    <name evidence="9" type="ORF">Z519_03613</name>
</gene>
<organism evidence="9 10">
    <name type="scientific">Cladophialophora bantiana (strain ATCC 10958 / CBS 173.52 / CDC B-1940 / NIH 8579)</name>
    <name type="common">Xylohypha bantiana</name>
    <dbReference type="NCBI Taxonomy" id="1442370"/>
    <lineage>
        <taxon>Eukaryota</taxon>
        <taxon>Fungi</taxon>
        <taxon>Dikarya</taxon>
        <taxon>Ascomycota</taxon>
        <taxon>Pezizomycotina</taxon>
        <taxon>Eurotiomycetes</taxon>
        <taxon>Chaetothyriomycetidae</taxon>
        <taxon>Chaetothyriales</taxon>
        <taxon>Herpotrichiellaceae</taxon>
        <taxon>Cladophialophora</taxon>
    </lineage>
</organism>
<dbReference type="InterPro" id="IPR050917">
    <property type="entry name" value="SOX_TF"/>
</dbReference>
<keyword evidence="5 6" id="KW-0539">Nucleus</keyword>
<name>A0A0D2G8Z2_CLAB1</name>
<feature type="domain" description="HMG box" evidence="8">
    <location>
        <begin position="183"/>
        <end position="251"/>
    </location>
</feature>
<dbReference type="Proteomes" id="UP000053789">
    <property type="component" value="Unassembled WGS sequence"/>
</dbReference>
<dbReference type="CDD" id="cd01389">
    <property type="entry name" value="HMG-box_ROX1-like"/>
    <property type="match status" value="1"/>
</dbReference>
<evidence type="ECO:0000313" key="9">
    <source>
        <dbReference type="EMBL" id="KIW95032.1"/>
    </source>
</evidence>
<sequence length="486" mass="54428">MAQHSVTRRPPSPPHSADGHYIQGDDSRSSAPVIVKPEPFTPPMPQASIIPEIISHETYDPYGDPSLYHTAPAPIYSTLQQTMARSVPSHTPPQNIGILTRSGRTIGTPSSPAGTESSRASLSPKSRKNLRKKASNKKGGPAVDQPLSILTKDYKTPVRDMGLWVNRPVEERLAEVERRKGYISRPMNSFMLYRSAYAERVKQFCKENNHQVVSQVTGASWPLEPKEVRDLYERYAIIERDNHAAAHPNYKFAPNKAGKRVRNGDDVSDSDPEWEGSVKGSKRSRSTRRFESRSASSTPFDDRPSVYHRVIPPQHHHLSGYEMSNPYAPAQIMVSSNGMVGDYYQPATAMGPYEQVSDITYRRLDEPFPQYQTAMGLVGMPHAEHPELLTTYPAPQPMVVPVQHDILDPRLGQLDPSYQIVYYEGGAEPAHEIPRPIAYQSAPQLELNYQPEAYHPGLATLTEEHDVWAEPEQAGLDFDSEFQKLS</sequence>
<dbReference type="HOGENOM" id="CLU_022445_1_0_1"/>